<dbReference type="Gene3D" id="1.20.140.10">
    <property type="entry name" value="Butyryl-CoA Dehydrogenase, subunit A, domain 3"/>
    <property type="match status" value="1"/>
</dbReference>
<feature type="domain" description="Acyl-CoA dehydrogenase/oxidase C-terminal" evidence="7">
    <location>
        <begin position="223"/>
        <end position="380"/>
    </location>
</feature>
<dbReference type="PANTHER" id="PTHR43292:SF4">
    <property type="entry name" value="ACYL-COA DEHYDROGENASE FADE34"/>
    <property type="match status" value="1"/>
</dbReference>
<dbReference type="EMBL" id="JBHLYQ010000025">
    <property type="protein sequence ID" value="MFC0081314.1"/>
    <property type="molecule type" value="Genomic_DNA"/>
</dbReference>
<sequence length="400" mass="43492">MTATIDTVAAEELVRRKLDELLAAYPPASTPTTEFLGARFDAGLAWVWFPEGCGGLGLPPDLQGLVDRTLRKAGAPDETGRNPIGYGMAAPTIATHGTPEQRARYLRPLFTCEEVWCQLFSEPGAGSDVAGLATRAVRDGDEWVVNGQKVWTTLAHTASFGLLLARTDPDVPKHRGLTYFLLDMHAPGVEVRPLRQMTGDAEFNEVFLTDVRVPDAARLDAVGAGWRVAMTTLMNERVAIGGGVSARGGGPISELLGIWRERGGGTAVERDRLVQLWVASEVLRLTNLRARQLRQAGTPGPEGSVAKLVSAELNQRIYECCVDFLGLEGGLLPTNYVMRRPERAGFAGEDPRWSFLRSRANTIEGGTSEIMRNILGERVLGLPGEPRVDKDVPWSQVPRS</sequence>
<name>A0ABV6C4T8_9ACTN</name>
<evidence type="ECO:0000313" key="11">
    <source>
        <dbReference type="Proteomes" id="UP001589788"/>
    </source>
</evidence>
<dbReference type="PANTHER" id="PTHR43292">
    <property type="entry name" value="ACYL-COA DEHYDROGENASE"/>
    <property type="match status" value="1"/>
</dbReference>
<evidence type="ECO:0000259" key="7">
    <source>
        <dbReference type="Pfam" id="PF00441"/>
    </source>
</evidence>
<keyword evidence="4 6" id="KW-0274">FAD</keyword>
<dbReference type="InterPro" id="IPR037069">
    <property type="entry name" value="AcylCoA_DH/ox_N_sf"/>
</dbReference>
<protein>
    <submittedName>
        <fullName evidence="10">Acyl-CoA dehydrogenase family protein</fullName>
    </submittedName>
</protein>
<keyword evidence="3 6" id="KW-0285">Flavoprotein</keyword>
<evidence type="ECO:0000256" key="4">
    <source>
        <dbReference type="ARBA" id="ARBA00022827"/>
    </source>
</evidence>
<dbReference type="Pfam" id="PF02770">
    <property type="entry name" value="Acyl-CoA_dh_M"/>
    <property type="match status" value="1"/>
</dbReference>
<dbReference type="Gene3D" id="1.10.540.10">
    <property type="entry name" value="Acyl-CoA dehydrogenase/oxidase, N-terminal domain"/>
    <property type="match status" value="1"/>
</dbReference>
<dbReference type="SUPFAM" id="SSF47203">
    <property type="entry name" value="Acyl-CoA dehydrogenase C-terminal domain-like"/>
    <property type="match status" value="1"/>
</dbReference>
<accession>A0ABV6C4T8</accession>
<dbReference type="InterPro" id="IPR052161">
    <property type="entry name" value="Mycobact_Acyl-CoA_DH"/>
</dbReference>
<gene>
    <name evidence="10" type="ORF">ACFFRE_03955</name>
</gene>
<dbReference type="InterPro" id="IPR046373">
    <property type="entry name" value="Acyl-CoA_Oxase/DH_mid-dom_sf"/>
</dbReference>
<feature type="domain" description="Acyl-CoA oxidase/dehydrogenase middle" evidence="8">
    <location>
        <begin position="117"/>
        <end position="211"/>
    </location>
</feature>
<evidence type="ECO:0000256" key="2">
    <source>
        <dbReference type="ARBA" id="ARBA00009347"/>
    </source>
</evidence>
<comment type="cofactor">
    <cofactor evidence="1 6">
        <name>FAD</name>
        <dbReference type="ChEBI" id="CHEBI:57692"/>
    </cofactor>
</comment>
<reference evidence="10 11" key="1">
    <citation type="submission" date="2024-09" db="EMBL/GenBank/DDBJ databases">
        <authorList>
            <person name="Sun Q."/>
            <person name="Mori K."/>
        </authorList>
    </citation>
    <scope>NUCLEOTIDE SEQUENCE [LARGE SCALE GENOMIC DNA]</scope>
    <source>
        <strain evidence="10 11">JCM 15389</strain>
    </source>
</reference>
<dbReference type="Pfam" id="PF00441">
    <property type="entry name" value="Acyl-CoA_dh_1"/>
    <property type="match status" value="1"/>
</dbReference>
<proteinExistence type="inferred from homology"/>
<keyword evidence="11" id="KW-1185">Reference proteome</keyword>
<comment type="similarity">
    <text evidence="2 6">Belongs to the acyl-CoA dehydrogenase family.</text>
</comment>
<evidence type="ECO:0000256" key="1">
    <source>
        <dbReference type="ARBA" id="ARBA00001974"/>
    </source>
</evidence>
<dbReference type="InterPro" id="IPR009100">
    <property type="entry name" value="AcylCoA_DH/oxidase_NM_dom_sf"/>
</dbReference>
<evidence type="ECO:0000256" key="3">
    <source>
        <dbReference type="ARBA" id="ARBA00022630"/>
    </source>
</evidence>
<dbReference type="InterPro" id="IPR009075">
    <property type="entry name" value="AcylCo_DH/oxidase_C"/>
</dbReference>
<evidence type="ECO:0000256" key="5">
    <source>
        <dbReference type="ARBA" id="ARBA00023002"/>
    </source>
</evidence>
<dbReference type="RefSeq" id="WP_377788430.1">
    <property type="nucleotide sequence ID" value="NZ_JBHLYQ010000025.1"/>
</dbReference>
<keyword evidence="5 6" id="KW-0560">Oxidoreductase</keyword>
<dbReference type="InterPro" id="IPR036250">
    <property type="entry name" value="AcylCo_DH-like_C"/>
</dbReference>
<evidence type="ECO:0000256" key="6">
    <source>
        <dbReference type="RuleBase" id="RU362125"/>
    </source>
</evidence>
<comment type="caution">
    <text evidence="10">The sequence shown here is derived from an EMBL/GenBank/DDBJ whole genome shotgun (WGS) entry which is preliminary data.</text>
</comment>
<evidence type="ECO:0000259" key="8">
    <source>
        <dbReference type="Pfam" id="PF02770"/>
    </source>
</evidence>
<dbReference type="Proteomes" id="UP001589788">
    <property type="component" value="Unassembled WGS sequence"/>
</dbReference>
<feature type="domain" description="Acyl-CoA dehydrogenase/oxidase N-terminal" evidence="9">
    <location>
        <begin position="10"/>
        <end position="111"/>
    </location>
</feature>
<dbReference type="SUPFAM" id="SSF56645">
    <property type="entry name" value="Acyl-CoA dehydrogenase NM domain-like"/>
    <property type="match status" value="1"/>
</dbReference>
<dbReference type="InterPro" id="IPR006091">
    <property type="entry name" value="Acyl-CoA_Oxase/DH_mid-dom"/>
</dbReference>
<evidence type="ECO:0000313" key="10">
    <source>
        <dbReference type="EMBL" id="MFC0081314.1"/>
    </source>
</evidence>
<evidence type="ECO:0000259" key="9">
    <source>
        <dbReference type="Pfam" id="PF02771"/>
    </source>
</evidence>
<dbReference type="InterPro" id="IPR013786">
    <property type="entry name" value="AcylCoA_DH/ox_N"/>
</dbReference>
<organism evidence="10 11">
    <name type="scientific">Aciditerrimonas ferrireducens</name>
    <dbReference type="NCBI Taxonomy" id="667306"/>
    <lineage>
        <taxon>Bacteria</taxon>
        <taxon>Bacillati</taxon>
        <taxon>Actinomycetota</taxon>
        <taxon>Acidimicrobiia</taxon>
        <taxon>Acidimicrobiales</taxon>
        <taxon>Acidimicrobiaceae</taxon>
        <taxon>Aciditerrimonas</taxon>
    </lineage>
</organism>
<dbReference type="Gene3D" id="2.40.110.10">
    <property type="entry name" value="Butyryl-CoA Dehydrogenase, subunit A, domain 2"/>
    <property type="match status" value="1"/>
</dbReference>
<dbReference type="Pfam" id="PF02771">
    <property type="entry name" value="Acyl-CoA_dh_N"/>
    <property type="match status" value="1"/>
</dbReference>